<dbReference type="Proteomes" id="UP001299970">
    <property type="component" value="Unassembled WGS sequence"/>
</dbReference>
<sequence length="102" mass="10541">MNWPAVLTLAGGTYLLRLTGVVLRDRVRLPGRVERYVDLGATALLVALVATAALTDGSGFAGWARPAGVAVGALAAWRKVPFVLVVVLAAATTAGLRYLGVP</sequence>
<dbReference type="InterPro" id="IPR008407">
    <property type="entry name" value="Brnchd-chn_aa_trnsp_AzlD"/>
</dbReference>
<evidence type="ECO:0000313" key="2">
    <source>
        <dbReference type="EMBL" id="MCH6168387.1"/>
    </source>
</evidence>
<proteinExistence type="predicted"/>
<feature type="transmembrane region" description="Helical" evidence="1">
    <location>
        <begin position="6"/>
        <end position="24"/>
    </location>
</feature>
<keyword evidence="1" id="KW-0472">Membrane</keyword>
<accession>A0ABS9TIM3</accession>
<evidence type="ECO:0000256" key="1">
    <source>
        <dbReference type="SAM" id="Phobius"/>
    </source>
</evidence>
<keyword evidence="1" id="KW-1133">Transmembrane helix</keyword>
<feature type="transmembrane region" description="Helical" evidence="1">
    <location>
        <begin position="36"/>
        <end position="54"/>
    </location>
</feature>
<organism evidence="2 3">
    <name type="scientific">Pseudonocardia alaniniphila</name>
    <dbReference type="NCBI Taxonomy" id="75291"/>
    <lineage>
        <taxon>Bacteria</taxon>
        <taxon>Bacillati</taxon>
        <taxon>Actinomycetota</taxon>
        <taxon>Actinomycetes</taxon>
        <taxon>Pseudonocardiales</taxon>
        <taxon>Pseudonocardiaceae</taxon>
        <taxon>Pseudonocardia</taxon>
    </lineage>
</organism>
<evidence type="ECO:0000313" key="3">
    <source>
        <dbReference type="Proteomes" id="UP001299970"/>
    </source>
</evidence>
<reference evidence="2 3" key="1">
    <citation type="submission" date="2022-03" db="EMBL/GenBank/DDBJ databases">
        <title>Pseudonocardia alaer sp. nov., a novel actinomycete isolated from reed forest soil.</title>
        <authorList>
            <person name="Wang L."/>
        </authorList>
    </citation>
    <scope>NUCLEOTIDE SEQUENCE [LARGE SCALE GENOMIC DNA]</scope>
    <source>
        <strain evidence="2 3">Y-16303</strain>
    </source>
</reference>
<keyword evidence="1" id="KW-0812">Transmembrane</keyword>
<dbReference type="Pfam" id="PF05437">
    <property type="entry name" value="AzlD"/>
    <property type="match status" value="1"/>
</dbReference>
<gene>
    <name evidence="2" type="ORF">MMF94_22070</name>
</gene>
<keyword evidence="3" id="KW-1185">Reference proteome</keyword>
<dbReference type="EMBL" id="JAKXMK010000019">
    <property type="protein sequence ID" value="MCH6168387.1"/>
    <property type="molecule type" value="Genomic_DNA"/>
</dbReference>
<protein>
    <submittedName>
        <fullName evidence="2">AzlD domain-containing protein</fullName>
    </submittedName>
</protein>
<comment type="caution">
    <text evidence="2">The sequence shown here is derived from an EMBL/GenBank/DDBJ whole genome shotgun (WGS) entry which is preliminary data.</text>
</comment>
<name>A0ABS9TIM3_9PSEU</name>
<feature type="transmembrane region" description="Helical" evidence="1">
    <location>
        <begin position="82"/>
        <end position="100"/>
    </location>
</feature>
<dbReference type="RefSeq" id="WP_241039028.1">
    <property type="nucleotide sequence ID" value="NZ_BAAAJF010000004.1"/>
</dbReference>